<accession>A0A4R6BGI2</accession>
<dbReference type="Pfam" id="PF04851">
    <property type="entry name" value="ResIII"/>
    <property type="match status" value="1"/>
</dbReference>
<dbReference type="GO" id="GO:0006302">
    <property type="term" value="P:double-strand break repair"/>
    <property type="evidence" value="ECO:0007669"/>
    <property type="project" value="TreeGrafter"/>
</dbReference>
<keyword evidence="5" id="KW-0378">Hydrolase</keyword>
<evidence type="ECO:0000256" key="3">
    <source>
        <dbReference type="ARBA" id="ARBA00023125"/>
    </source>
</evidence>
<name>A0A4R6BGI2_9STAP</name>
<dbReference type="PANTHER" id="PTHR30580">
    <property type="entry name" value="PRIMOSOMAL PROTEIN N"/>
    <property type="match status" value="1"/>
</dbReference>
<evidence type="ECO:0000313" key="6">
    <source>
        <dbReference type="Proteomes" id="UP000295310"/>
    </source>
</evidence>
<dbReference type="OrthoDB" id="2077914at2"/>
<dbReference type="AlphaFoldDB" id="A0A4R6BGI2"/>
<keyword evidence="5" id="KW-0347">Helicase</keyword>
<dbReference type="PANTHER" id="PTHR30580:SF1">
    <property type="entry name" value="COMF OPERON PROTEIN 1"/>
    <property type="match status" value="1"/>
</dbReference>
<dbReference type="SUPFAM" id="SSF52540">
    <property type="entry name" value="P-loop containing nucleoside triphosphate hydrolases"/>
    <property type="match status" value="1"/>
</dbReference>
<dbReference type="GO" id="GO:0006310">
    <property type="term" value="P:DNA recombination"/>
    <property type="evidence" value="ECO:0007669"/>
    <property type="project" value="TreeGrafter"/>
</dbReference>
<reference evidence="5 6" key="1">
    <citation type="submission" date="2019-01" db="EMBL/GenBank/DDBJ databases">
        <title>Draft genome sequences of the type strains of six Macrococcus species.</title>
        <authorList>
            <person name="Mazhar S."/>
            <person name="Altermann E."/>
            <person name="Hill C."/>
            <person name="Mcauliffe O."/>
        </authorList>
    </citation>
    <scope>NUCLEOTIDE SEQUENCE [LARGE SCALE GENOMIC DNA]</scope>
    <source>
        <strain evidence="5 6">CCM4811</strain>
    </source>
</reference>
<keyword evidence="1" id="KW-0547">Nucleotide-binding</keyword>
<proteinExistence type="predicted"/>
<dbReference type="InterPro" id="IPR014001">
    <property type="entry name" value="Helicase_ATP-bd"/>
</dbReference>
<dbReference type="GO" id="GO:0003677">
    <property type="term" value="F:DNA binding"/>
    <property type="evidence" value="ECO:0007669"/>
    <property type="project" value="UniProtKB-KW"/>
</dbReference>
<evidence type="ECO:0000259" key="4">
    <source>
        <dbReference type="PROSITE" id="PS51192"/>
    </source>
</evidence>
<evidence type="ECO:0000256" key="1">
    <source>
        <dbReference type="ARBA" id="ARBA00022741"/>
    </source>
</evidence>
<dbReference type="InterPro" id="IPR006935">
    <property type="entry name" value="Helicase/UvrB_N"/>
</dbReference>
<sequence length="404" mass="46531">MSLLIEGKAIQGVKDERCHYCMNEEKELFHQFYHHRFEKAVIYCRACIRMTYSSTETFYDLLELPDVVDDVEYQLDFELTDQQQYASHEIVETVIKGGRKLLHAVTGAGKTEMIIEGIKVARQNGQSVALVSPRVDVVKELFLRMSDYFNTEIDVLYQGQTLKYSSTFVISTVQQLVKYQHHFGLVIVDEVDAFPLPMDERLQKTIERAAEKDAAIIYLTATPPKKMQKDMQDVTVVLPARYHRRPLPVPSYKYLSKRRLMKGGLTPFLKRRPDTYLLVFFNNISDMEKAAEVYSDFSPVTVYASDALRHEKVEAIRAGHHAIIFTTTILERGFTMANLDVYVIGAESYTAECLVQMSGRVDRKFIPYDGTVKFFHDGVSRDMQLAVKEIRTMNLNAKKRGWID</sequence>
<dbReference type="Proteomes" id="UP000295310">
    <property type="component" value="Unassembled WGS sequence"/>
</dbReference>
<organism evidence="5 6">
    <name type="scientific">Macrococcus brunensis</name>
    <dbReference type="NCBI Taxonomy" id="198483"/>
    <lineage>
        <taxon>Bacteria</taxon>
        <taxon>Bacillati</taxon>
        <taxon>Bacillota</taxon>
        <taxon>Bacilli</taxon>
        <taxon>Bacillales</taxon>
        <taxon>Staphylococcaceae</taxon>
        <taxon>Macrococcus</taxon>
    </lineage>
</organism>
<evidence type="ECO:0000313" key="5">
    <source>
        <dbReference type="EMBL" id="TDL98928.1"/>
    </source>
</evidence>
<dbReference type="InterPro" id="IPR001650">
    <property type="entry name" value="Helicase_C-like"/>
</dbReference>
<dbReference type="GO" id="GO:0005524">
    <property type="term" value="F:ATP binding"/>
    <property type="evidence" value="ECO:0007669"/>
    <property type="project" value="UniProtKB-KW"/>
</dbReference>
<keyword evidence="3" id="KW-0238">DNA-binding</keyword>
<keyword evidence="6" id="KW-1185">Reference proteome</keyword>
<dbReference type="Gene3D" id="3.40.50.300">
    <property type="entry name" value="P-loop containing nucleotide triphosphate hydrolases"/>
    <property type="match status" value="2"/>
</dbReference>
<comment type="caution">
    <text evidence="5">The sequence shown here is derived from an EMBL/GenBank/DDBJ whole genome shotgun (WGS) entry which is preliminary data.</text>
</comment>
<dbReference type="GO" id="GO:0043138">
    <property type="term" value="F:3'-5' DNA helicase activity"/>
    <property type="evidence" value="ECO:0007669"/>
    <property type="project" value="TreeGrafter"/>
</dbReference>
<dbReference type="EMBL" id="SCWA01000001">
    <property type="protein sequence ID" value="TDL98928.1"/>
    <property type="molecule type" value="Genomic_DNA"/>
</dbReference>
<feature type="domain" description="Helicase ATP-binding" evidence="4">
    <location>
        <begin position="91"/>
        <end position="241"/>
    </location>
</feature>
<protein>
    <submittedName>
        <fullName evidence="5">DEAD/DEAH box helicase</fullName>
    </submittedName>
</protein>
<dbReference type="RefSeq" id="WP_133430823.1">
    <property type="nucleotide sequence ID" value="NZ_SCWA01000001.1"/>
</dbReference>
<dbReference type="PROSITE" id="PS51192">
    <property type="entry name" value="HELICASE_ATP_BIND_1"/>
    <property type="match status" value="1"/>
</dbReference>
<dbReference type="InterPro" id="IPR027417">
    <property type="entry name" value="P-loop_NTPase"/>
</dbReference>
<evidence type="ECO:0000256" key="2">
    <source>
        <dbReference type="ARBA" id="ARBA00022840"/>
    </source>
</evidence>
<dbReference type="Pfam" id="PF00271">
    <property type="entry name" value="Helicase_C"/>
    <property type="match status" value="1"/>
</dbReference>
<gene>
    <name evidence="5" type="ORF">ERX27_00360</name>
</gene>
<dbReference type="GO" id="GO:0006270">
    <property type="term" value="P:DNA replication initiation"/>
    <property type="evidence" value="ECO:0007669"/>
    <property type="project" value="TreeGrafter"/>
</dbReference>
<keyword evidence="2" id="KW-0067">ATP-binding</keyword>
<dbReference type="SMART" id="SM00487">
    <property type="entry name" value="DEXDc"/>
    <property type="match status" value="1"/>
</dbReference>
<dbReference type="GO" id="GO:0016787">
    <property type="term" value="F:hydrolase activity"/>
    <property type="evidence" value="ECO:0007669"/>
    <property type="project" value="InterPro"/>
</dbReference>